<keyword evidence="2" id="KW-1185">Reference proteome</keyword>
<name>A0ACB6RKF0_9PLEO</name>
<dbReference type="Proteomes" id="UP000799754">
    <property type="component" value="Unassembled WGS sequence"/>
</dbReference>
<proteinExistence type="predicted"/>
<gene>
    <name evidence="1" type="ORF">BU25DRAFT_463672</name>
</gene>
<accession>A0ACB6RKF0</accession>
<organism evidence="1 2">
    <name type="scientific">Macroventuria anomochaeta</name>
    <dbReference type="NCBI Taxonomy" id="301207"/>
    <lineage>
        <taxon>Eukaryota</taxon>
        <taxon>Fungi</taxon>
        <taxon>Dikarya</taxon>
        <taxon>Ascomycota</taxon>
        <taxon>Pezizomycotina</taxon>
        <taxon>Dothideomycetes</taxon>
        <taxon>Pleosporomycetidae</taxon>
        <taxon>Pleosporales</taxon>
        <taxon>Pleosporineae</taxon>
        <taxon>Didymellaceae</taxon>
        <taxon>Macroventuria</taxon>
    </lineage>
</organism>
<comment type="caution">
    <text evidence="1">The sequence shown here is derived from an EMBL/GenBank/DDBJ whole genome shotgun (WGS) entry which is preliminary data.</text>
</comment>
<sequence>MLAQTAVATNPVPTQAPATVHSPTPPALSNATSALQVSTRQSSVATTPVANTASIPTTILPAPAYIPATCFNQAVPAPFAP</sequence>
<protein>
    <submittedName>
        <fullName evidence="1">Uncharacterized protein</fullName>
    </submittedName>
</protein>
<dbReference type="EMBL" id="MU006755">
    <property type="protein sequence ID" value="KAF2621444.1"/>
    <property type="molecule type" value="Genomic_DNA"/>
</dbReference>
<reference evidence="1" key="1">
    <citation type="journal article" date="2020" name="Stud. Mycol.">
        <title>101 Dothideomycetes genomes: a test case for predicting lifestyles and emergence of pathogens.</title>
        <authorList>
            <person name="Haridas S."/>
            <person name="Albert R."/>
            <person name="Binder M."/>
            <person name="Bloem J."/>
            <person name="Labutti K."/>
            <person name="Salamov A."/>
            <person name="Andreopoulos B."/>
            <person name="Baker S."/>
            <person name="Barry K."/>
            <person name="Bills G."/>
            <person name="Bluhm B."/>
            <person name="Cannon C."/>
            <person name="Castanera R."/>
            <person name="Culley D."/>
            <person name="Daum C."/>
            <person name="Ezra D."/>
            <person name="Gonzalez J."/>
            <person name="Henrissat B."/>
            <person name="Kuo A."/>
            <person name="Liang C."/>
            <person name="Lipzen A."/>
            <person name="Lutzoni F."/>
            <person name="Magnuson J."/>
            <person name="Mondo S."/>
            <person name="Nolan M."/>
            <person name="Ohm R."/>
            <person name="Pangilinan J."/>
            <person name="Park H.-J."/>
            <person name="Ramirez L."/>
            <person name="Alfaro M."/>
            <person name="Sun H."/>
            <person name="Tritt A."/>
            <person name="Yoshinaga Y."/>
            <person name="Zwiers L.-H."/>
            <person name="Turgeon B."/>
            <person name="Goodwin S."/>
            <person name="Spatafora J."/>
            <person name="Crous P."/>
            <person name="Grigoriev I."/>
        </authorList>
    </citation>
    <scope>NUCLEOTIDE SEQUENCE</scope>
    <source>
        <strain evidence="1">CBS 525.71</strain>
    </source>
</reference>
<evidence type="ECO:0000313" key="1">
    <source>
        <dbReference type="EMBL" id="KAF2621444.1"/>
    </source>
</evidence>
<evidence type="ECO:0000313" key="2">
    <source>
        <dbReference type="Proteomes" id="UP000799754"/>
    </source>
</evidence>